<dbReference type="GO" id="GO:0006272">
    <property type="term" value="P:leading strand elongation"/>
    <property type="evidence" value="ECO:0007669"/>
    <property type="project" value="TreeGrafter"/>
</dbReference>
<dbReference type="HAMAP" id="MF_00317">
    <property type="entry name" value="DNApol_clamp_arch"/>
    <property type="match status" value="1"/>
</dbReference>
<dbReference type="GO" id="GO:0003677">
    <property type="term" value="F:DNA binding"/>
    <property type="evidence" value="ECO:0007669"/>
    <property type="project" value="UniProtKB-KW"/>
</dbReference>
<reference evidence="11" key="1">
    <citation type="submission" date="2014-03" db="EMBL/GenBank/DDBJ databases">
        <title>The sialotranscriptome of Amblyomma triste, Amblyomma parvum and Amblyomma cajennense ticks, uncovered by 454-based RNA-seq.</title>
        <authorList>
            <person name="Garcia G.R."/>
            <person name="Gardinassi L.G."/>
            <person name="Ribeiro J.M."/>
            <person name="Anatriello E."/>
            <person name="Ferreira B.R."/>
            <person name="Moreira H.N."/>
            <person name="Mafra C."/>
            <person name="Olegario M.M."/>
            <person name="Szabo P.J."/>
            <person name="Miranda-Santos I.K."/>
            <person name="Maruyama S.R."/>
        </authorList>
    </citation>
    <scope>NUCLEOTIDE SEQUENCE</scope>
    <source>
        <strain evidence="11">Uberlandia</strain>
        <tissue evidence="11">Salivary glands</tissue>
    </source>
</reference>
<evidence type="ECO:0000256" key="7">
    <source>
        <dbReference type="RuleBase" id="RU000641"/>
    </source>
</evidence>
<organism evidence="11">
    <name type="scientific">Amblyomma cajennense</name>
    <name type="common">Cayenne tick</name>
    <name type="synonym">Acarus cajennensis</name>
    <dbReference type="NCBI Taxonomy" id="34607"/>
    <lineage>
        <taxon>Eukaryota</taxon>
        <taxon>Metazoa</taxon>
        <taxon>Ecdysozoa</taxon>
        <taxon>Arthropoda</taxon>
        <taxon>Chelicerata</taxon>
        <taxon>Arachnida</taxon>
        <taxon>Acari</taxon>
        <taxon>Parasitiformes</taxon>
        <taxon>Ixodida</taxon>
        <taxon>Ixodoidea</taxon>
        <taxon>Ixodidae</taxon>
        <taxon>Amblyomminae</taxon>
        <taxon>Amblyomma</taxon>
    </lineage>
</organism>
<dbReference type="InterPro" id="IPR000730">
    <property type="entry name" value="Pr_cel_nuc_antig"/>
</dbReference>
<dbReference type="GO" id="GO:0006275">
    <property type="term" value="P:regulation of DNA replication"/>
    <property type="evidence" value="ECO:0007669"/>
    <property type="project" value="InterPro"/>
</dbReference>
<protein>
    <recommendedName>
        <fullName evidence="7">DNA sliding clamp PCNA</fullName>
    </recommendedName>
</protein>
<feature type="domain" description="Proliferating cell nuclear antigen PCNA N-terminal" evidence="9">
    <location>
        <begin position="1"/>
        <end position="124"/>
    </location>
</feature>
<dbReference type="GO" id="GO:0072702">
    <property type="term" value="P:response to methyl methanesulfonate"/>
    <property type="evidence" value="ECO:0007669"/>
    <property type="project" value="UniProtKB-ARBA"/>
</dbReference>
<proteinExistence type="evidence at transcript level"/>
<dbReference type="SUPFAM" id="SSF55979">
    <property type="entry name" value="DNA clamp"/>
    <property type="match status" value="2"/>
</dbReference>
<sequence>MFEARLVHGALLKKVLDAVKDLINEGTWDCSATGISLQAMDVSHVSLVSLSLRSDGFDKFRCDRNLSMGMNLTSVSKILKCAANNDIITIKAQDDADAVNFVFEAPNQEKVSDYEMKLMNIDTEHLGIPETDYSVVIKMPSGEFQRICRDLSQIGDSVQITCTKDGVRFSVSGDLGTGNVKLAQTANVDKEEEAVIIEMQEAVSLTFALSYLNSFTKATPLSAQVQLSMSADVPLVVEYKVEDMGYVRYYLAPKIEDSEDN</sequence>
<dbReference type="Gene3D" id="3.10.150.10">
    <property type="entry name" value="DNA Polymerase III, subunit A, domain 2"/>
    <property type="match status" value="2"/>
</dbReference>
<keyword evidence="4 8" id="KW-0238">DNA-binding</keyword>
<evidence type="ECO:0000259" key="10">
    <source>
        <dbReference type="Pfam" id="PF02747"/>
    </source>
</evidence>
<evidence type="ECO:0000256" key="1">
    <source>
        <dbReference type="ARBA" id="ARBA00004123"/>
    </source>
</evidence>
<dbReference type="FunFam" id="3.70.10.10:FF:000001">
    <property type="entry name" value="Proliferating cell nuclear antigen"/>
    <property type="match status" value="1"/>
</dbReference>
<evidence type="ECO:0000256" key="6">
    <source>
        <dbReference type="ARBA" id="ARBA00062326"/>
    </source>
</evidence>
<evidence type="ECO:0000256" key="2">
    <source>
        <dbReference type="ARBA" id="ARBA00010462"/>
    </source>
</evidence>
<dbReference type="GO" id="GO:0030337">
    <property type="term" value="F:DNA polymerase processivity factor activity"/>
    <property type="evidence" value="ECO:0007669"/>
    <property type="project" value="InterPro"/>
</dbReference>
<dbReference type="InterPro" id="IPR046938">
    <property type="entry name" value="DNA_clamp_sf"/>
</dbReference>
<dbReference type="PRINTS" id="PR00339">
    <property type="entry name" value="PCNACYCLIN"/>
</dbReference>
<dbReference type="EMBL" id="GBBK01003341">
    <property type="protein sequence ID" value="JAC21141.1"/>
    <property type="molecule type" value="mRNA"/>
</dbReference>
<dbReference type="GO" id="GO:0019985">
    <property type="term" value="P:translesion synthesis"/>
    <property type="evidence" value="ECO:0007669"/>
    <property type="project" value="TreeGrafter"/>
</dbReference>
<dbReference type="GO" id="GO:0006298">
    <property type="term" value="P:mismatch repair"/>
    <property type="evidence" value="ECO:0007669"/>
    <property type="project" value="TreeGrafter"/>
</dbReference>
<comment type="subunit">
    <text evidence="6">Homotrimer. Forms a complex with activator 1 heteropentamer in the presence of ATP.</text>
</comment>
<evidence type="ECO:0000259" key="9">
    <source>
        <dbReference type="Pfam" id="PF00705"/>
    </source>
</evidence>
<dbReference type="GO" id="GO:0042542">
    <property type="term" value="P:response to hydrogen peroxide"/>
    <property type="evidence" value="ECO:0007669"/>
    <property type="project" value="UniProtKB-ARBA"/>
</dbReference>
<accession>A0A023FGX7</accession>
<evidence type="ECO:0000256" key="4">
    <source>
        <dbReference type="ARBA" id="ARBA00023125"/>
    </source>
</evidence>
<keyword evidence="5 7" id="KW-0539">Nucleus</keyword>
<dbReference type="PANTHER" id="PTHR11352:SF0">
    <property type="entry name" value="PROLIFERATING CELL NUCLEAR ANTIGEN"/>
    <property type="match status" value="1"/>
</dbReference>
<comment type="subcellular location">
    <subcellularLocation>
        <location evidence="1 7">Nucleus</location>
    </subcellularLocation>
</comment>
<dbReference type="PANTHER" id="PTHR11352">
    <property type="entry name" value="PROLIFERATING CELL NUCLEAR ANTIGEN"/>
    <property type="match status" value="1"/>
</dbReference>
<evidence type="ECO:0000313" key="11">
    <source>
        <dbReference type="EMBL" id="JAC21141.1"/>
    </source>
</evidence>
<dbReference type="AlphaFoldDB" id="A0A023FGX7"/>
<dbReference type="NCBIfam" id="TIGR00590">
    <property type="entry name" value="pcna"/>
    <property type="match status" value="1"/>
</dbReference>
<evidence type="ECO:0000256" key="5">
    <source>
        <dbReference type="ARBA" id="ARBA00023242"/>
    </source>
</evidence>
<dbReference type="CDD" id="cd00577">
    <property type="entry name" value="PCNA"/>
    <property type="match status" value="1"/>
</dbReference>
<feature type="domain" description="Proliferating cell nuclear antigen PCNA C-terminal" evidence="10">
    <location>
        <begin position="127"/>
        <end position="254"/>
    </location>
</feature>
<name>A0A023FGX7_AMBCJ</name>
<dbReference type="Pfam" id="PF02747">
    <property type="entry name" value="PCNA_C"/>
    <property type="match status" value="1"/>
</dbReference>
<evidence type="ECO:0000256" key="3">
    <source>
        <dbReference type="ARBA" id="ARBA00022705"/>
    </source>
</evidence>
<dbReference type="FunFam" id="3.10.150.10:FF:000008">
    <property type="entry name" value="Proliferating cell nuclear antigen"/>
    <property type="match status" value="1"/>
</dbReference>
<dbReference type="Pfam" id="PF00705">
    <property type="entry name" value="PCNA_N"/>
    <property type="match status" value="1"/>
</dbReference>
<comment type="function">
    <text evidence="7">This protein is an auxiliary protein of DNA polymerase delta and is involved in the control of eukaryotic DNA replication by increasing the polymerase's processivity during elongation of the leading strand.</text>
</comment>
<dbReference type="PROSITE" id="PS00293">
    <property type="entry name" value="PCNA_2"/>
    <property type="match status" value="1"/>
</dbReference>
<dbReference type="PROSITE" id="PS01251">
    <property type="entry name" value="PCNA_1"/>
    <property type="match status" value="1"/>
</dbReference>
<dbReference type="InterPro" id="IPR022649">
    <property type="entry name" value="Pr_cel_nuc_antig_C"/>
</dbReference>
<dbReference type="InterPro" id="IPR022659">
    <property type="entry name" value="Pr_cel_nuc_antig_CS"/>
</dbReference>
<dbReference type="FunFam" id="3.10.150.10:FF:000006">
    <property type="entry name" value="Proliferating cell nuclear antigen"/>
    <property type="match status" value="1"/>
</dbReference>
<keyword evidence="3 8" id="KW-0235">DNA replication</keyword>
<comment type="similarity">
    <text evidence="2 8">Belongs to the PCNA family.</text>
</comment>
<dbReference type="InterPro" id="IPR022648">
    <property type="entry name" value="Pr_cel_nuc_antig_N"/>
</dbReference>
<dbReference type="GO" id="GO:0043626">
    <property type="term" value="C:PCNA complex"/>
    <property type="evidence" value="ECO:0007669"/>
    <property type="project" value="TreeGrafter"/>
</dbReference>
<evidence type="ECO:0000256" key="8">
    <source>
        <dbReference type="RuleBase" id="RU003671"/>
    </source>
</evidence>